<dbReference type="Proteomes" id="UP000007597">
    <property type="component" value="Segment"/>
</dbReference>
<accession>H8ZN93</accession>
<name>H8ZN93_9CAUD</name>
<protein>
    <submittedName>
        <fullName evidence="1">Uncharacterized protein</fullName>
    </submittedName>
</protein>
<dbReference type="OrthoDB" id="40819at10239"/>
<proteinExistence type="predicted"/>
<dbReference type="GeneID" id="14005378"/>
<evidence type="ECO:0000313" key="2">
    <source>
        <dbReference type="Proteomes" id="UP000007597"/>
    </source>
</evidence>
<dbReference type="EMBL" id="JN371769">
    <property type="protein sequence ID" value="AFD02954.1"/>
    <property type="molecule type" value="Genomic_DNA"/>
</dbReference>
<sequence>MELLKRFLAWDRDLAKKWQKKLKLSDYQMLWLAFAKGLLIGAILL</sequence>
<reference evidence="1 2" key="1">
    <citation type="submission" date="2011-07" db="EMBL/GenBank/DDBJ databases">
        <title>Viral Tagging: a high-throughput approach to explore virus-host interactions.</title>
        <authorList>
            <person name="Deng L."/>
            <person name="Sullivan M.B."/>
            <person name="Poulos B."/>
            <person name="Ignacio Espinoza J.C."/>
        </authorList>
    </citation>
    <scope>NUCLEOTIDE SEQUENCE [LARGE SCALE GENOMIC DNA]</scope>
</reference>
<evidence type="ECO:0000313" key="1">
    <source>
        <dbReference type="EMBL" id="AFD02954.1"/>
    </source>
</evidence>
<dbReference type="KEGG" id="vg:14005378"/>
<dbReference type="RefSeq" id="YP_007001605.1">
    <property type="nucleotide sequence ID" value="NC_019443.1"/>
</dbReference>
<organism evidence="1 2">
    <name type="scientific">Synechococcus phage metaG-MbCM1</name>
    <dbReference type="NCBI Taxonomy" id="1079999"/>
    <lineage>
        <taxon>Viruses</taxon>
        <taxon>Duplodnaviria</taxon>
        <taxon>Heunggongvirae</taxon>
        <taxon>Uroviricota</taxon>
        <taxon>Caudoviricetes</taxon>
        <taxon>Pantevenvirales</taxon>
        <taxon>Kyanoviridae</taxon>
        <taxon>Galenevirus</taxon>
        <taxon>Galenevirus mbcm1</taxon>
    </lineage>
</organism>
<keyword evidence="2" id="KW-1185">Reference proteome</keyword>